<dbReference type="GO" id="GO:0022857">
    <property type="term" value="F:transmembrane transporter activity"/>
    <property type="evidence" value="ECO:0007669"/>
    <property type="project" value="InterPro"/>
</dbReference>
<feature type="transmembrane region" description="Helical" evidence="7">
    <location>
        <begin position="26"/>
        <end position="45"/>
    </location>
</feature>
<feature type="transmembrane region" description="Helical" evidence="7">
    <location>
        <begin position="183"/>
        <end position="202"/>
    </location>
</feature>
<feature type="transmembrane region" description="Helical" evidence="7">
    <location>
        <begin position="57"/>
        <end position="77"/>
    </location>
</feature>
<dbReference type="PANTHER" id="PTHR23513">
    <property type="entry name" value="INTEGRAL MEMBRANE EFFLUX PROTEIN-RELATED"/>
    <property type="match status" value="1"/>
</dbReference>
<dbReference type="InterPro" id="IPR036259">
    <property type="entry name" value="MFS_trans_sf"/>
</dbReference>
<dbReference type="InterPro" id="IPR010290">
    <property type="entry name" value="TM_effector"/>
</dbReference>
<comment type="subcellular location">
    <subcellularLocation>
        <location evidence="1">Cell membrane</location>
        <topology evidence="1">Multi-pass membrane protein</topology>
    </subcellularLocation>
</comment>
<evidence type="ECO:0000256" key="2">
    <source>
        <dbReference type="ARBA" id="ARBA00022448"/>
    </source>
</evidence>
<evidence type="ECO:0000256" key="6">
    <source>
        <dbReference type="ARBA" id="ARBA00023136"/>
    </source>
</evidence>
<evidence type="ECO:0000259" key="8">
    <source>
        <dbReference type="PROSITE" id="PS50850"/>
    </source>
</evidence>
<feature type="transmembrane region" description="Helical" evidence="7">
    <location>
        <begin position="353"/>
        <end position="376"/>
    </location>
</feature>
<keyword evidence="5 7" id="KW-1133">Transmembrane helix</keyword>
<feature type="transmembrane region" description="Helical" evidence="7">
    <location>
        <begin position="261"/>
        <end position="283"/>
    </location>
</feature>
<evidence type="ECO:0000256" key="1">
    <source>
        <dbReference type="ARBA" id="ARBA00004651"/>
    </source>
</evidence>
<feature type="transmembrane region" description="Helical" evidence="7">
    <location>
        <begin position="116"/>
        <end position="139"/>
    </location>
</feature>
<dbReference type="InterPro" id="IPR020846">
    <property type="entry name" value="MFS_dom"/>
</dbReference>
<evidence type="ECO:0000313" key="10">
    <source>
        <dbReference type="Proteomes" id="UP000318416"/>
    </source>
</evidence>
<evidence type="ECO:0000256" key="5">
    <source>
        <dbReference type="ARBA" id="ARBA00022989"/>
    </source>
</evidence>
<reference evidence="9 10" key="1">
    <citation type="submission" date="2019-06" db="EMBL/GenBank/DDBJ databases">
        <title>Sequencing the genomes of 1000 actinobacteria strains.</title>
        <authorList>
            <person name="Klenk H.-P."/>
        </authorList>
    </citation>
    <scope>NUCLEOTIDE SEQUENCE [LARGE SCALE GENOMIC DNA]</scope>
    <source>
        <strain evidence="9 10">DSM 41649</strain>
    </source>
</reference>
<dbReference type="EMBL" id="VIVR01000001">
    <property type="protein sequence ID" value="TWE18048.1"/>
    <property type="molecule type" value="Genomic_DNA"/>
</dbReference>
<accession>A0A561ER13</accession>
<dbReference type="Gene3D" id="1.20.1250.20">
    <property type="entry name" value="MFS general substrate transporter like domains"/>
    <property type="match status" value="1"/>
</dbReference>
<proteinExistence type="predicted"/>
<dbReference type="PANTHER" id="PTHR23513:SF11">
    <property type="entry name" value="STAPHYLOFERRIN A TRANSPORTER"/>
    <property type="match status" value="1"/>
</dbReference>
<feature type="transmembrane region" description="Helical" evidence="7">
    <location>
        <begin position="295"/>
        <end position="313"/>
    </location>
</feature>
<dbReference type="Pfam" id="PF05977">
    <property type="entry name" value="MFS_3"/>
    <property type="match status" value="1"/>
</dbReference>
<feature type="domain" description="Major facilitator superfamily (MFS) profile" evidence="8">
    <location>
        <begin position="1"/>
        <end position="407"/>
    </location>
</feature>
<keyword evidence="3" id="KW-1003">Cell membrane</keyword>
<dbReference type="GO" id="GO:0005886">
    <property type="term" value="C:plasma membrane"/>
    <property type="evidence" value="ECO:0007669"/>
    <property type="project" value="UniProtKB-SubCell"/>
</dbReference>
<dbReference type="PROSITE" id="PS50850">
    <property type="entry name" value="MFS"/>
    <property type="match status" value="1"/>
</dbReference>
<evidence type="ECO:0000256" key="7">
    <source>
        <dbReference type="SAM" id="Phobius"/>
    </source>
</evidence>
<evidence type="ECO:0000256" key="4">
    <source>
        <dbReference type="ARBA" id="ARBA00022692"/>
    </source>
</evidence>
<keyword evidence="10" id="KW-1185">Reference proteome</keyword>
<dbReference type="Proteomes" id="UP000318416">
    <property type="component" value="Unassembled WGS sequence"/>
</dbReference>
<keyword evidence="6 7" id="KW-0472">Membrane</keyword>
<feature type="transmembrane region" description="Helical" evidence="7">
    <location>
        <begin position="382"/>
        <end position="401"/>
    </location>
</feature>
<keyword evidence="2" id="KW-0813">Transport</keyword>
<dbReference type="AlphaFoldDB" id="A0A561ER13"/>
<dbReference type="SUPFAM" id="SSF103473">
    <property type="entry name" value="MFS general substrate transporter"/>
    <property type="match status" value="1"/>
</dbReference>
<sequence>MATVELTEVAGTQRPVPLRRNWRFQLLWGGAASAMLGTCVADTAYPLVLLAMTGSPAVAGAFGAVQFAASLVFGVHGGAVADRRDRRRILIAADAARFLTAASVVTALLLHRLTVVHTLLAAAVIGATMAYGGPVRMIAVRAVVPPEQMRQALAQEELRVSGASLIGPPLAGFLLGFGRAVPFLGTALASLLSLCAAVAVRFDGKAEPAEGGSHGGALDGFRHLMGSPLLRSTLAVTFALNLVGSAMLLPVMVLLRDGGSSTASIGLALSGEAVGGLLGALLVGRLHRLLGPGKLLLAVAWVCVPLFLVPLLPGGPVTVFVALAAMMLGIPSLRVMVDVLIFQRVPDELRGRVVAATMTVFMLGVPVGMLGSGLLLDHVPPAAALGLFAALLAAGLLPATLGRSLRRTEWPA</sequence>
<protein>
    <submittedName>
        <fullName evidence="9">Putative MFS family arabinose efflux permease</fullName>
    </submittedName>
</protein>
<feature type="transmembrane region" description="Helical" evidence="7">
    <location>
        <begin position="232"/>
        <end position="255"/>
    </location>
</feature>
<comment type="caution">
    <text evidence="9">The sequence shown here is derived from an EMBL/GenBank/DDBJ whole genome shotgun (WGS) entry which is preliminary data.</text>
</comment>
<dbReference type="OrthoDB" id="4544213at2"/>
<keyword evidence="4 7" id="KW-0812">Transmembrane</keyword>
<name>A0A561ER13_9ACTN</name>
<dbReference type="CDD" id="cd06173">
    <property type="entry name" value="MFS_MefA_like"/>
    <property type="match status" value="1"/>
</dbReference>
<evidence type="ECO:0000256" key="3">
    <source>
        <dbReference type="ARBA" id="ARBA00022475"/>
    </source>
</evidence>
<organism evidence="9 10">
    <name type="scientific">Kitasatospora atroaurantiaca</name>
    <dbReference type="NCBI Taxonomy" id="285545"/>
    <lineage>
        <taxon>Bacteria</taxon>
        <taxon>Bacillati</taxon>
        <taxon>Actinomycetota</taxon>
        <taxon>Actinomycetes</taxon>
        <taxon>Kitasatosporales</taxon>
        <taxon>Streptomycetaceae</taxon>
        <taxon>Kitasatospora</taxon>
    </lineage>
</organism>
<dbReference type="RefSeq" id="WP_145791119.1">
    <property type="nucleotide sequence ID" value="NZ_BAAABR010000029.1"/>
</dbReference>
<feature type="transmembrane region" description="Helical" evidence="7">
    <location>
        <begin position="319"/>
        <end position="341"/>
    </location>
</feature>
<evidence type="ECO:0000313" key="9">
    <source>
        <dbReference type="EMBL" id="TWE18048.1"/>
    </source>
</evidence>
<gene>
    <name evidence="9" type="ORF">FB465_3095</name>
</gene>